<dbReference type="EMBL" id="JAENIK010000012">
    <property type="protein sequence ID" value="MBK1817496.1"/>
    <property type="molecule type" value="Genomic_DNA"/>
</dbReference>
<evidence type="ECO:0000313" key="1">
    <source>
        <dbReference type="EMBL" id="MBK1817496.1"/>
    </source>
</evidence>
<proteinExistence type="predicted"/>
<sequence>MRKTVQQWLNLPKSSSLYDPYPPAGDIEMGLVHFDAVQNAFKIYQGAECDGTYDINADRILSGAGFLDFLLQVHMKEWVTGQHLKDLLDCVTCWLHREHGKLPQDFFDVIGGMNIGLDHPGAP</sequence>
<dbReference type="Proteomes" id="UP000600139">
    <property type="component" value="Unassembled WGS sequence"/>
</dbReference>
<gene>
    <name evidence="1" type="ORF">JIN84_17885</name>
</gene>
<protein>
    <submittedName>
        <fullName evidence="1">Uncharacterized protein</fullName>
    </submittedName>
</protein>
<comment type="caution">
    <text evidence="1">The sequence shown here is derived from an EMBL/GenBank/DDBJ whole genome shotgun (WGS) entry which is preliminary data.</text>
</comment>
<keyword evidence="2" id="KW-1185">Reference proteome</keyword>
<dbReference type="AlphaFoldDB" id="A0A934R5D7"/>
<name>A0A934R5D7_9BACT</name>
<accession>A0A934R5D7</accession>
<organism evidence="1 2">
    <name type="scientific">Luteolibacter yonseiensis</name>
    <dbReference type="NCBI Taxonomy" id="1144680"/>
    <lineage>
        <taxon>Bacteria</taxon>
        <taxon>Pseudomonadati</taxon>
        <taxon>Verrucomicrobiota</taxon>
        <taxon>Verrucomicrobiia</taxon>
        <taxon>Verrucomicrobiales</taxon>
        <taxon>Verrucomicrobiaceae</taxon>
        <taxon>Luteolibacter</taxon>
    </lineage>
</organism>
<reference evidence="1" key="1">
    <citation type="submission" date="2021-01" db="EMBL/GenBank/DDBJ databases">
        <title>Modified the classification status of verrucomicrobia.</title>
        <authorList>
            <person name="Feng X."/>
        </authorList>
    </citation>
    <scope>NUCLEOTIDE SEQUENCE</scope>
    <source>
        <strain evidence="1">JCM 18052</strain>
    </source>
</reference>
<evidence type="ECO:0000313" key="2">
    <source>
        <dbReference type="Proteomes" id="UP000600139"/>
    </source>
</evidence>
<dbReference type="RefSeq" id="WP_200352436.1">
    <property type="nucleotide sequence ID" value="NZ_BAABHZ010000001.1"/>
</dbReference>